<name>A0ABR9DQY4_9MICO</name>
<evidence type="ECO:0000313" key="2">
    <source>
        <dbReference type="Proteomes" id="UP000642107"/>
    </source>
</evidence>
<organism evidence="1 2">
    <name type="scientific">Flavimobilis rhizosphaerae</name>
    <dbReference type="NCBI Taxonomy" id="2775421"/>
    <lineage>
        <taxon>Bacteria</taxon>
        <taxon>Bacillati</taxon>
        <taxon>Actinomycetota</taxon>
        <taxon>Actinomycetes</taxon>
        <taxon>Micrococcales</taxon>
        <taxon>Jonesiaceae</taxon>
        <taxon>Flavimobilis</taxon>
    </lineage>
</organism>
<keyword evidence="2" id="KW-1185">Reference proteome</keyword>
<dbReference type="EMBL" id="JACZDF010000004">
    <property type="protein sequence ID" value="MBD9699547.1"/>
    <property type="molecule type" value="Genomic_DNA"/>
</dbReference>
<gene>
    <name evidence="1" type="ORF">IGS67_08600</name>
</gene>
<protein>
    <submittedName>
        <fullName evidence="1">Uncharacterized protein</fullName>
    </submittedName>
</protein>
<proteinExistence type="predicted"/>
<dbReference type="RefSeq" id="WP_192279729.1">
    <property type="nucleotide sequence ID" value="NZ_JACZDF010000004.1"/>
</dbReference>
<evidence type="ECO:0000313" key="1">
    <source>
        <dbReference type="EMBL" id="MBD9699547.1"/>
    </source>
</evidence>
<dbReference type="Proteomes" id="UP000642107">
    <property type="component" value="Unassembled WGS sequence"/>
</dbReference>
<accession>A0ABR9DQY4</accession>
<sequence length="641" mass="70023">MGEVNNAVVRRRQAVDALSNALDDQRSSDCELHEEPAHEALLTFANAFQAHLSELLDPAAGSGAPVKMARTLRRLDTLVDTLDAAASRRPGAKARAYLGVAQELQRIWPIYREALTTLDMAHAQELGSQGQFLLDRAPRFISDARTVGEAIDVLTSQSAEPSLTRRLQLSLQILHPGASRNELVEEGARRARQVTGSDVADGASMSFLILEVVASAFYSPQVFSLKVREASQVCAPPERLREIAAMDGALQGLEHLRRDLFETLNHFTQVVATERRGAAVVRRLARSVGELQESAMPLLVWYRLLVGAAEGVDQYRKFLEWNSTDLISKLNHRLPTLSADMPAYLRNSAHHGSAFNFDESQVTVTIALRSHKEVMDLDDYVDRVLALLESLQAAMWALDAALELAGINVPTSTDDAEYMGLFSHDLATWNLEHRFGIDDVQSTVRNGTWTVEASLPPTEVLTTALALAEQASPGIERLTVAVTGLPSEPLEIDLVDYNDYSEQVGIDSATTCIALLELRHKTTRGRTCLLSHPDVEFAVATLANLLLNDQPTMVKRLRKIRDLAHNHGFDDLENLATSAIASLRTGDADSLRRKVASLAATATAPAVPTGPRVTVHLQARTQSTPCIVTESQSSPAHGAMK</sequence>
<comment type="caution">
    <text evidence="1">The sequence shown here is derived from an EMBL/GenBank/DDBJ whole genome shotgun (WGS) entry which is preliminary data.</text>
</comment>
<reference evidence="1 2" key="1">
    <citation type="submission" date="2020-09" db="EMBL/GenBank/DDBJ databases">
        <title>Flavimobilis rhizosphaerae sp. nov., isolated from rhizosphere soil of Spartina alterniflora.</title>
        <authorList>
            <person name="Hanqin C."/>
        </authorList>
    </citation>
    <scope>NUCLEOTIDE SEQUENCE [LARGE SCALE GENOMIC DNA]</scope>
    <source>
        <strain evidence="1 2">GY 10621</strain>
    </source>
</reference>